<dbReference type="InterPro" id="IPR041426">
    <property type="entry name" value="Mos1_HTH"/>
</dbReference>
<evidence type="ECO:0000313" key="3">
    <source>
        <dbReference type="Proteomes" id="UP000053105"/>
    </source>
</evidence>
<dbReference type="OrthoDB" id="10032414at2759"/>
<dbReference type="Pfam" id="PF17906">
    <property type="entry name" value="HTH_48"/>
    <property type="match status" value="1"/>
</dbReference>
<dbReference type="Gene3D" id="1.10.10.1450">
    <property type="match status" value="1"/>
</dbReference>
<evidence type="ECO:0000313" key="2">
    <source>
        <dbReference type="EMBL" id="KOX70194.1"/>
    </source>
</evidence>
<reference evidence="2 3" key="1">
    <citation type="submission" date="2015-07" db="EMBL/GenBank/DDBJ databases">
        <title>The genome of Melipona quadrifasciata.</title>
        <authorList>
            <person name="Pan H."/>
            <person name="Kapheim K."/>
        </authorList>
    </citation>
    <scope>NUCLEOTIDE SEQUENCE [LARGE SCALE GENOMIC DNA]</scope>
    <source>
        <strain evidence="2">0111107301</strain>
        <tissue evidence="2">Whole body</tissue>
    </source>
</reference>
<feature type="domain" description="Mos1 transposase HTH" evidence="1">
    <location>
        <begin position="6"/>
        <end position="27"/>
    </location>
</feature>
<dbReference type="Proteomes" id="UP000053105">
    <property type="component" value="Unassembled WGS sequence"/>
</dbReference>
<evidence type="ECO:0000259" key="1">
    <source>
        <dbReference type="Pfam" id="PF17906"/>
    </source>
</evidence>
<gene>
    <name evidence="2" type="ORF">WN51_05630</name>
</gene>
<accession>A0A0N1IT59</accession>
<sequence>MEEQDVHFRHILLYYFRKGKNVSQAHNDADDVKSHLIQFFAGKNQKFYEYGIMTLPQR</sequence>
<protein>
    <recommendedName>
        <fullName evidence="1">Mos1 transposase HTH domain-containing protein</fullName>
    </recommendedName>
</protein>
<keyword evidence="3" id="KW-1185">Reference proteome</keyword>
<dbReference type="AlphaFoldDB" id="A0A0N1IT59"/>
<proteinExistence type="predicted"/>
<dbReference type="EMBL" id="KQ435875">
    <property type="protein sequence ID" value="KOX70194.1"/>
    <property type="molecule type" value="Genomic_DNA"/>
</dbReference>
<name>A0A0N1IT59_9HYME</name>
<organism evidence="2 3">
    <name type="scientific">Melipona quadrifasciata</name>
    <dbReference type="NCBI Taxonomy" id="166423"/>
    <lineage>
        <taxon>Eukaryota</taxon>
        <taxon>Metazoa</taxon>
        <taxon>Ecdysozoa</taxon>
        <taxon>Arthropoda</taxon>
        <taxon>Hexapoda</taxon>
        <taxon>Insecta</taxon>
        <taxon>Pterygota</taxon>
        <taxon>Neoptera</taxon>
        <taxon>Endopterygota</taxon>
        <taxon>Hymenoptera</taxon>
        <taxon>Apocrita</taxon>
        <taxon>Aculeata</taxon>
        <taxon>Apoidea</taxon>
        <taxon>Anthophila</taxon>
        <taxon>Apidae</taxon>
        <taxon>Melipona</taxon>
    </lineage>
</organism>